<feature type="transmembrane region" description="Helical" evidence="1">
    <location>
        <begin position="149"/>
        <end position="167"/>
    </location>
</feature>
<organism evidence="2 3">
    <name type="scientific">Saccharothrix syringae</name>
    <name type="common">Nocardiopsis syringae</name>
    <dbReference type="NCBI Taxonomy" id="103733"/>
    <lineage>
        <taxon>Bacteria</taxon>
        <taxon>Bacillati</taxon>
        <taxon>Actinomycetota</taxon>
        <taxon>Actinomycetes</taxon>
        <taxon>Pseudonocardiales</taxon>
        <taxon>Pseudonocardiaceae</taxon>
        <taxon>Saccharothrix</taxon>
    </lineage>
</organism>
<dbReference type="EMBL" id="CP034550">
    <property type="protein sequence ID" value="QFZ19660.1"/>
    <property type="molecule type" value="Genomic_DNA"/>
</dbReference>
<feature type="transmembrane region" description="Helical" evidence="1">
    <location>
        <begin position="109"/>
        <end position="129"/>
    </location>
</feature>
<feature type="transmembrane region" description="Helical" evidence="1">
    <location>
        <begin position="366"/>
        <end position="389"/>
    </location>
</feature>
<accession>A0A5Q0H1K5</accession>
<reference evidence="3" key="1">
    <citation type="journal article" date="2021" name="Curr. Microbiol.">
        <title>Complete genome of nocamycin-producing strain Saccharothrix syringae NRRL B-16468 reveals the biosynthetic potential for secondary metabolites.</title>
        <authorList>
            <person name="Mo X."/>
            <person name="Yang S."/>
        </authorList>
    </citation>
    <scope>NUCLEOTIDE SEQUENCE [LARGE SCALE GENOMIC DNA]</scope>
    <source>
        <strain evidence="3">ATCC 51364 / DSM 43886 / JCM 6844 / KCTC 9398 / NBRC 14523 / NRRL B-16468 / INA 2240</strain>
    </source>
</reference>
<keyword evidence="3" id="KW-1185">Reference proteome</keyword>
<proteinExistence type="predicted"/>
<gene>
    <name evidence="2" type="ORF">EKG83_21475</name>
</gene>
<feature type="transmembrane region" description="Helical" evidence="1">
    <location>
        <begin position="241"/>
        <end position="262"/>
    </location>
</feature>
<name>A0A5Q0H1K5_SACSY</name>
<dbReference type="RefSeq" id="WP_033429647.1">
    <property type="nucleotide sequence ID" value="NZ_CP034550.1"/>
</dbReference>
<feature type="transmembrane region" description="Helical" evidence="1">
    <location>
        <begin position="211"/>
        <end position="235"/>
    </location>
</feature>
<evidence type="ECO:0000313" key="2">
    <source>
        <dbReference type="EMBL" id="QFZ19660.1"/>
    </source>
</evidence>
<keyword evidence="1" id="KW-0472">Membrane</keyword>
<dbReference type="KEGG" id="ssyi:EKG83_21475"/>
<sequence>MPENATHPDDAALRFHALVFHDEADGEVTVGRVDTGSFVVLPADGAALLRRLVGGAPPAEAARWYAETYGEPVDVVDFAADLAELGFVRGEGEAAATPAPLRWTRLARVLFSPGAAVAFVALLACWAWAMAVDPDLVPGYRHLFFTDYLAVVVVTMYLGQLPLILLHEAAHALAGRRLGLPSTLSIGRRLHFVVFQTTLNGLVGVPRRKRFVPLLAGLFTDLAVMAALTLFASWARHQGPALATAAGVALGLVYLTLLRVVWQFWFFLQTDVYHLIVTVLGCVDLHTTARQVLANRVAAALGRPRPHDPASWHPRDRAVARWYSVLVVAGYAFMVTVLVTTLLPAAVHATGTVVLRLVDGGQGPGLLVDSLLFLLFSVGEVALAGFLYLRERRRARRA</sequence>
<keyword evidence="1" id="KW-0812">Transmembrane</keyword>
<dbReference type="AlphaFoldDB" id="A0A5Q0H1K5"/>
<evidence type="ECO:0000256" key="1">
    <source>
        <dbReference type="SAM" id="Phobius"/>
    </source>
</evidence>
<dbReference type="OrthoDB" id="4515621at2"/>
<protein>
    <submittedName>
        <fullName evidence="2">PqqD family protein</fullName>
    </submittedName>
</protein>
<feature type="transmembrane region" description="Helical" evidence="1">
    <location>
        <begin position="322"/>
        <end position="346"/>
    </location>
</feature>
<keyword evidence="1" id="KW-1133">Transmembrane helix</keyword>
<evidence type="ECO:0000313" key="3">
    <source>
        <dbReference type="Proteomes" id="UP000325787"/>
    </source>
</evidence>
<dbReference type="Proteomes" id="UP000325787">
    <property type="component" value="Chromosome"/>
</dbReference>